<dbReference type="GO" id="GO:0030151">
    <property type="term" value="F:molybdenum ion binding"/>
    <property type="evidence" value="ECO:0007669"/>
    <property type="project" value="InterPro"/>
</dbReference>
<evidence type="ECO:0000313" key="4">
    <source>
        <dbReference type="Proteomes" id="UP001372834"/>
    </source>
</evidence>
<keyword evidence="1" id="KW-0812">Transmembrane</keyword>
<feature type="transmembrane region" description="Helical" evidence="1">
    <location>
        <begin position="21"/>
        <end position="40"/>
    </location>
</feature>
<dbReference type="Pfam" id="PF03473">
    <property type="entry name" value="MOSC"/>
    <property type="match status" value="1"/>
</dbReference>
<dbReference type="GO" id="GO:0003824">
    <property type="term" value="F:catalytic activity"/>
    <property type="evidence" value="ECO:0007669"/>
    <property type="project" value="InterPro"/>
</dbReference>
<dbReference type="SUPFAM" id="SSF141673">
    <property type="entry name" value="MOSC N-terminal domain-like"/>
    <property type="match status" value="1"/>
</dbReference>
<dbReference type="InterPro" id="IPR052716">
    <property type="entry name" value="MOSC_domain"/>
</dbReference>
<evidence type="ECO:0000313" key="3">
    <source>
        <dbReference type="EMBL" id="KAK6631229.1"/>
    </source>
</evidence>
<comment type="caution">
    <text evidence="3">The sequence shown here is derived from an EMBL/GenBank/DDBJ whole genome shotgun (WGS) entry which is preliminary data.</text>
</comment>
<gene>
    <name evidence="3" type="ORF">RUM43_014326</name>
</gene>
<dbReference type="GO" id="GO:0030170">
    <property type="term" value="F:pyridoxal phosphate binding"/>
    <property type="evidence" value="ECO:0007669"/>
    <property type="project" value="InterPro"/>
</dbReference>
<keyword evidence="1" id="KW-0472">Membrane</keyword>
<dbReference type="PANTHER" id="PTHR36930">
    <property type="entry name" value="METAL-SULFUR CLUSTER BIOSYNTHESIS PROTEINS YUAD-RELATED"/>
    <property type="match status" value="1"/>
</dbReference>
<sequence length="325" mass="36687">MKSSTLLKYIILYFISENSKLVALGTVATVSGLIYGAWWYNNYLRNKPPTNWVRVGEISDLCIYPIKSLKALRPNSFECTPCGPRLGSIRDRTFAVVDDTGKVLSGRIYPRMSQITPTFNESNVKLSCPDHPTTVEFSLNDISREPKITEVWTVPVYGWDCGDKVAKWLSQCLLKQDEGMRLIYCVNQEKAKDVNPKINKANVDNINIGSSDGGFYSDAVSYHLISDVSTQYLNTRSNGEIISSLNFRPNFVVKGDRLIPFEEDNWKWLKIGDVVFQNISACTRYRNLRDPRKRQALPGPSMGIYLGLRSGGKVNVGDPVYVPEY</sequence>
<dbReference type="Pfam" id="PF03476">
    <property type="entry name" value="MOSC_N"/>
    <property type="match status" value="1"/>
</dbReference>
<dbReference type="EMBL" id="JAWJWE010000009">
    <property type="protein sequence ID" value="KAK6631229.1"/>
    <property type="molecule type" value="Genomic_DNA"/>
</dbReference>
<evidence type="ECO:0000259" key="2">
    <source>
        <dbReference type="PROSITE" id="PS51340"/>
    </source>
</evidence>
<dbReference type="PANTHER" id="PTHR36930:SF1">
    <property type="entry name" value="MOSC DOMAIN-CONTAINING PROTEIN"/>
    <property type="match status" value="1"/>
</dbReference>
<keyword evidence="1" id="KW-1133">Transmembrane helix</keyword>
<organism evidence="3 4">
    <name type="scientific">Polyplax serrata</name>
    <name type="common">Common mouse louse</name>
    <dbReference type="NCBI Taxonomy" id="468196"/>
    <lineage>
        <taxon>Eukaryota</taxon>
        <taxon>Metazoa</taxon>
        <taxon>Ecdysozoa</taxon>
        <taxon>Arthropoda</taxon>
        <taxon>Hexapoda</taxon>
        <taxon>Insecta</taxon>
        <taxon>Pterygota</taxon>
        <taxon>Neoptera</taxon>
        <taxon>Paraneoptera</taxon>
        <taxon>Psocodea</taxon>
        <taxon>Troctomorpha</taxon>
        <taxon>Phthiraptera</taxon>
        <taxon>Anoplura</taxon>
        <taxon>Polyplacidae</taxon>
        <taxon>Polyplax</taxon>
    </lineage>
</organism>
<dbReference type="InterPro" id="IPR005302">
    <property type="entry name" value="MoCF_Sase_C"/>
</dbReference>
<evidence type="ECO:0000256" key="1">
    <source>
        <dbReference type="SAM" id="Phobius"/>
    </source>
</evidence>
<dbReference type="PROSITE" id="PS51340">
    <property type="entry name" value="MOSC"/>
    <property type="match status" value="1"/>
</dbReference>
<accession>A0AAN8Q2B0</accession>
<name>A0AAN8Q2B0_POLSC</name>
<feature type="domain" description="MOSC" evidence="2">
    <location>
        <begin position="193"/>
        <end position="323"/>
    </location>
</feature>
<protein>
    <recommendedName>
        <fullName evidence="2">MOSC domain-containing protein</fullName>
    </recommendedName>
</protein>
<reference evidence="3 4" key="1">
    <citation type="submission" date="2023-10" db="EMBL/GenBank/DDBJ databases">
        <title>Genomes of two closely related lineages of the louse Polyplax serrata with different host specificities.</title>
        <authorList>
            <person name="Martinu J."/>
            <person name="Tarabai H."/>
            <person name="Stefka J."/>
            <person name="Hypsa V."/>
        </authorList>
    </citation>
    <scope>NUCLEOTIDE SEQUENCE [LARGE SCALE GENOMIC DNA]</scope>
    <source>
        <strain evidence="3">HR10_N</strain>
    </source>
</reference>
<dbReference type="Proteomes" id="UP001372834">
    <property type="component" value="Unassembled WGS sequence"/>
</dbReference>
<dbReference type="InterPro" id="IPR005303">
    <property type="entry name" value="MOCOS_middle"/>
</dbReference>
<dbReference type="AlphaFoldDB" id="A0AAN8Q2B0"/>
<proteinExistence type="predicted"/>